<gene>
    <name evidence="1" type="ORF">LNKW23_06580</name>
</gene>
<comment type="caution">
    <text evidence="1">The sequence shown here is derived from an EMBL/GenBank/DDBJ whole genome shotgun (WGS) entry which is preliminary data.</text>
</comment>
<dbReference type="Gene3D" id="3.40.50.300">
    <property type="entry name" value="P-loop containing nucleotide triphosphate hydrolases"/>
    <property type="match status" value="1"/>
</dbReference>
<dbReference type="InterPro" id="IPR027417">
    <property type="entry name" value="P-loop_NTPase"/>
</dbReference>
<dbReference type="Proteomes" id="UP001239909">
    <property type="component" value="Unassembled WGS sequence"/>
</dbReference>
<protein>
    <recommendedName>
        <fullName evidence="3">ATPase</fullName>
    </recommendedName>
</protein>
<name>A0ABQ6LMC8_9RHOB</name>
<reference evidence="1 2" key="1">
    <citation type="submission" date="2023-04" db="EMBL/GenBank/DDBJ databases">
        <title>Marinoamorphus aggregata gen. nov., sp. Nov., isolate from tissue of brittle star Ophioplocus japonicus.</title>
        <authorList>
            <person name="Kawano K."/>
            <person name="Sawayama S."/>
            <person name="Nakagawa S."/>
        </authorList>
    </citation>
    <scope>NUCLEOTIDE SEQUENCE [LARGE SCALE GENOMIC DNA]</scope>
    <source>
        <strain evidence="1 2">NKW23</strain>
    </source>
</reference>
<sequence length="306" mass="34175">MAAADRYGEGMRELLYPTADAYLAAPAKSVALFGMSGLGKTRTAAMLREESGWFHYSVDYRIGTRYMGEHIVDNFKREAMRVPFLRDLLRSDSIYIASNISFANLSPLSTYLGKPGDPAKGGIPFADYLERQRQHREAEIRALLDTPLFQHKATDLYGYENFLCDTGGSICEVVNPEDPADPVLTALADCTLLVQIEGTAALEQELVRRFERHPKPMYYPEDFLVTLWEEYRGSHGFAEDAVDPDAFIVWGYRRLLAHRVPRYGAMARHWGVSVTAAEIERVRSPAAFDALIASAIARRAGGEAPS</sequence>
<dbReference type="EMBL" id="BSYI01000003">
    <property type="protein sequence ID" value="GMG81445.1"/>
    <property type="molecule type" value="Genomic_DNA"/>
</dbReference>
<organism evidence="1 2">
    <name type="scientific">Paralimibaculum aggregatum</name>
    <dbReference type="NCBI Taxonomy" id="3036245"/>
    <lineage>
        <taxon>Bacteria</taxon>
        <taxon>Pseudomonadati</taxon>
        <taxon>Pseudomonadota</taxon>
        <taxon>Alphaproteobacteria</taxon>
        <taxon>Rhodobacterales</taxon>
        <taxon>Paracoccaceae</taxon>
        <taxon>Paralimibaculum</taxon>
    </lineage>
</organism>
<proteinExistence type="predicted"/>
<keyword evidence="2" id="KW-1185">Reference proteome</keyword>
<dbReference type="SUPFAM" id="SSF52540">
    <property type="entry name" value="P-loop containing nucleoside triphosphate hydrolases"/>
    <property type="match status" value="1"/>
</dbReference>
<evidence type="ECO:0008006" key="3">
    <source>
        <dbReference type="Google" id="ProtNLM"/>
    </source>
</evidence>
<accession>A0ABQ6LMC8</accession>
<evidence type="ECO:0000313" key="2">
    <source>
        <dbReference type="Proteomes" id="UP001239909"/>
    </source>
</evidence>
<evidence type="ECO:0000313" key="1">
    <source>
        <dbReference type="EMBL" id="GMG81445.1"/>
    </source>
</evidence>